<dbReference type="Proteomes" id="UP001058271">
    <property type="component" value="Chromosome"/>
</dbReference>
<organism evidence="4 5">
    <name type="scientific">Dactylosporangium roseum</name>
    <dbReference type="NCBI Taxonomy" id="47989"/>
    <lineage>
        <taxon>Bacteria</taxon>
        <taxon>Bacillati</taxon>
        <taxon>Actinomycetota</taxon>
        <taxon>Actinomycetes</taxon>
        <taxon>Micromonosporales</taxon>
        <taxon>Micromonosporaceae</taxon>
        <taxon>Dactylosporangium</taxon>
    </lineage>
</organism>
<dbReference type="InterPro" id="IPR002104">
    <property type="entry name" value="Integrase_catalytic"/>
</dbReference>
<evidence type="ECO:0000259" key="3">
    <source>
        <dbReference type="PROSITE" id="PS51898"/>
    </source>
</evidence>
<dbReference type="InterPro" id="IPR050090">
    <property type="entry name" value="Tyrosine_recombinase_XerCD"/>
</dbReference>
<evidence type="ECO:0000313" key="5">
    <source>
        <dbReference type="Proteomes" id="UP001058271"/>
    </source>
</evidence>
<dbReference type="SUPFAM" id="SSF56349">
    <property type="entry name" value="DNA breaking-rejoining enzymes"/>
    <property type="match status" value="1"/>
</dbReference>
<dbReference type="PANTHER" id="PTHR30349">
    <property type="entry name" value="PHAGE INTEGRASE-RELATED"/>
    <property type="match status" value="1"/>
</dbReference>
<proteinExistence type="predicted"/>
<dbReference type="InterPro" id="IPR011010">
    <property type="entry name" value="DNA_brk_join_enz"/>
</dbReference>
<evidence type="ECO:0000313" key="4">
    <source>
        <dbReference type="EMBL" id="UWZ38010.1"/>
    </source>
</evidence>
<evidence type="ECO:0000256" key="1">
    <source>
        <dbReference type="ARBA" id="ARBA00023172"/>
    </source>
</evidence>
<dbReference type="InterPro" id="IPR013762">
    <property type="entry name" value="Integrase-like_cat_sf"/>
</dbReference>
<feature type="domain" description="Tyr recombinase" evidence="3">
    <location>
        <begin position="233"/>
        <end position="449"/>
    </location>
</feature>
<dbReference type="Gene3D" id="1.10.443.10">
    <property type="entry name" value="Intergrase catalytic core"/>
    <property type="match status" value="1"/>
</dbReference>
<keyword evidence="5" id="KW-1185">Reference proteome</keyword>
<gene>
    <name evidence="4" type="ORF">Drose_07000</name>
</gene>
<reference evidence="4" key="1">
    <citation type="submission" date="2021-04" db="EMBL/GenBank/DDBJ databases">
        <title>Biosynthetic gene clusters of Dactylosporangioum roseum.</title>
        <authorList>
            <person name="Hartkoorn R.C."/>
            <person name="Beaudoing E."/>
            <person name="Hot D."/>
            <person name="Moureu S."/>
        </authorList>
    </citation>
    <scope>NUCLEOTIDE SEQUENCE</scope>
    <source>
        <strain evidence="4">NRRL B-16295</strain>
    </source>
</reference>
<protein>
    <submittedName>
        <fullName evidence="4">Integrase</fullName>
    </submittedName>
</protein>
<keyword evidence="1" id="KW-0233">DNA recombination</keyword>
<accession>A0ABY5ZAI8</accession>
<evidence type="ECO:0000256" key="2">
    <source>
        <dbReference type="SAM" id="MobiDB-lite"/>
    </source>
</evidence>
<dbReference type="EMBL" id="CP073721">
    <property type="protein sequence ID" value="UWZ38010.1"/>
    <property type="molecule type" value="Genomic_DNA"/>
</dbReference>
<dbReference type="PANTHER" id="PTHR30349:SF64">
    <property type="entry name" value="PROPHAGE INTEGRASE INTD-RELATED"/>
    <property type="match status" value="1"/>
</dbReference>
<feature type="region of interest" description="Disordered" evidence="2">
    <location>
        <begin position="307"/>
        <end position="328"/>
    </location>
</feature>
<dbReference type="PROSITE" id="PS51898">
    <property type="entry name" value="TYR_RECOMBINASE"/>
    <property type="match status" value="1"/>
</dbReference>
<name>A0ABY5ZAI8_9ACTN</name>
<dbReference type="RefSeq" id="WP_260727380.1">
    <property type="nucleotide sequence ID" value="NZ_BAAABS010000033.1"/>
</dbReference>
<feature type="compositionally biased region" description="Basic and acidic residues" evidence="2">
    <location>
        <begin position="308"/>
        <end position="328"/>
    </location>
</feature>
<sequence length="455" mass="51476">MALTYDVTVWKTEVYEGKRRNSYRVRWVVAGKPWKEVFHTSALAESFRSDLIAAARKGEAFDIDTGRPVSMARTERDMTWYEFACKFVDMKWPLVAATTRRTHAEAFTAFTPAMFATTRGKPDDKLIRRALCRWAFNTAKRSDPECPDDVKAALAWVKRNTRSVSAVADPEILRPLLDGLAVRLDGVSAASSVISRRRKILNTAVEYAVELKLLDANPIPALKWKKPKPVQVVDPRCVPNPVQVRTLFDGVRKQGRVGRRLVAFYGCLYYAGMRPEEAAFLNKRHLAIPKEGWGEFHLDGADPYAGKDWTDTGRDRDRRQLKQRERGESRIAPCPPELTALIHAHLDEFGTTPDGRLFVGDRNRDELPKLTVVRVWDRARKAVFTEDVVASPLAGRPYDLRHAAVSTWLNGGVPPTDVAEWAGQSVEILFRIYAKCLDRGVQRNRQRVQQALGHG</sequence>